<dbReference type="OrthoDB" id="2443965at2759"/>
<evidence type="ECO:0000256" key="11">
    <source>
        <dbReference type="ARBA" id="ARBA00022838"/>
    </source>
</evidence>
<keyword evidence="5" id="KW-0158">Chromosome</keyword>
<keyword evidence="7" id="KW-0132">Cell division</keyword>
<organism evidence="18 19">
    <name type="scientific">Umbelopsis vinacea</name>
    <dbReference type="NCBI Taxonomy" id="44442"/>
    <lineage>
        <taxon>Eukaryota</taxon>
        <taxon>Fungi</taxon>
        <taxon>Fungi incertae sedis</taxon>
        <taxon>Mucoromycota</taxon>
        <taxon>Mucoromycotina</taxon>
        <taxon>Umbelopsidomycetes</taxon>
        <taxon>Umbelopsidales</taxon>
        <taxon>Umbelopsidaceae</taxon>
        <taxon>Umbelopsis</taxon>
    </lineage>
</organism>
<evidence type="ECO:0000256" key="14">
    <source>
        <dbReference type="ARBA" id="ARBA00023306"/>
    </source>
</evidence>
<evidence type="ECO:0000256" key="7">
    <source>
        <dbReference type="ARBA" id="ARBA00022618"/>
    </source>
</evidence>
<evidence type="ECO:0000256" key="15">
    <source>
        <dbReference type="ARBA" id="ARBA00023328"/>
    </source>
</evidence>
<keyword evidence="12" id="KW-0206">Cytoskeleton</keyword>
<dbReference type="Pfam" id="PF08656">
    <property type="entry name" value="DASH_Dad3"/>
    <property type="match status" value="1"/>
</dbReference>
<keyword evidence="13" id="KW-0539">Nucleus</keyword>
<protein>
    <recommendedName>
        <fullName evidence="16">DASH complex subunit DAD3</fullName>
    </recommendedName>
    <alternativeName>
        <fullName evidence="17">Outer kinetochore protein DAD3</fullName>
    </alternativeName>
</protein>
<dbReference type="GO" id="GO:0042729">
    <property type="term" value="C:DASH complex"/>
    <property type="evidence" value="ECO:0007669"/>
    <property type="project" value="InterPro"/>
</dbReference>
<dbReference type="GO" id="GO:0051010">
    <property type="term" value="F:microtubule plus-end binding"/>
    <property type="evidence" value="ECO:0007669"/>
    <property type="project" value="TreeGrafter"/>
</dbReference>
<keyword evidence="6" id="KW-0963">Cytoplasm</keyword>
<accession>A0A8H7PY28</accession>
<evidence type="ECO:0000256" key="12">
    <source>
        <dbReference type="ARBA" id="ARBA00023212"/>
    </source>
</evidence>
<evidence type="ECO:0000256" key="8">
    <source>
        <dbReference type="ARBA" id="ARBA00022701"/>
    </source>
</evidence>
<dbReference type="GO" id="GO:0005874">
    <property type="term" value="C:microtubule"/>
    <property type="evidence" value="ECO:0007669"/>
    <property type="project" value="UniProtKB-KW"/>
</dbReference>
<dbReference type="PANTHER" id="PTHR28017:SF1">
    <property type="entry name" value="DASH COMPLEX SUBUNIT DAD3"/>
    <property type="match status" value="1"/>
</dbReference>
<evidence type="ECO:0000256" key="13">
    <source>
        <dbReference type="ARBA" id="ARBA00023242"/>
    </source>
</evidence>
<dbReference type="AlphaFoldDB" id="A0A8H7PY28"/>
<comment type="caution">
    <text evidence="18">The sequence shown here is derived from an EMBL/GenBank/DDBJ whole genome shotgun (WGS) entry which is preliminary data.</text>
</comment>
<keyword evidence="8" id="KW-0493">Microtubule</keyword>
<evidence type="ECO:0000256" key="5">
    <source>
        <dbReference type="ARBA" id="ARBA00022454"/>
    </source>
</evidence>
<comment type="subcellular location">
    <subcellularLocation>
        <location evidence="3">Chromosome</location>
        <location evidence="3">Centromere</location>
        <location evidence="3">Kinetochore</location>
    </subcellularLocation>
    <subcellularLocation>
        <location evidence="2">Cytoplasm</location>
        <location evidence="2">Cytoskeleton</location>
        <location evidence="2">Spindle</location>
    </subcellularLocation>
    <subcellularLocation>
        <location evidence="1">Nucleus</location>
    </subcellularLocation>
</comment>
<feature type="non-terminal residue" evidence="18">
    <location>
        <position position="110"/>
    </location>
</feature>
<evidence type="ECO:0000256" key="1">
    <source>
        <dbReference type="ARBA" id="ARBA00004123"/>
    </source>
</evidence>
<evidence type="ECO:0000256" key="2">
    <source>
        <dbReference type="ARBA" id="ARBA00004186"/>
    </source>
</evidence>
<dbReference type="GO" id="GO:0051301">
    <property type="term" value="P:cell division"/>
    <property type="evidence" value="ECO:0007669"/>
    <property type="project" value="UniProtKB-KW"/>
</dbReference>
<dbReference type="EMBL" id="JAEPRA010000008">
    <property type="protein sequence ID" value="KAG2181564.1"/>
    <property type="molecule type" value="Genomic_DNA"/>
</dbReference>
<keyword evidence="9" id="KW-0498">Mitosis</keyword>
<keyword evidence="15" id="KW-0137">Centromere</keyword>
<dbReference type="GO" id="GO:0008608">
    <property type="term" value="P:attachment of spindle microtubules to kinetochore"/>
    <property type="evidence" value="ECO:0007669"/>
    <property type="project" value="InterPro"/>
</dbReference>
<evidence type="ECO:0000256" key="3">
    <source>
        <dbReference type="ARBA" id="ARBA00004629"/>
    </source>
</evidence>
<dbReference type="InterPro" id="IPR013965">
    <property type="entry name" value="DASH_Dad3"/>
</dbReference>
<name>A0A8H7PY28_9FUNG</name>
<dbReference type="PANTHER" id="PTHR28017">
    <property type="entry name" value="DASH COMPLEX SUBUNIT DAD3"/>
    <property type="match status" value="1"/>
</dbReference>
<evidence type="ECO:0000256" key="6">
    <source>
        <dbReference type="ARBA" id="ARBA00022490"/>
    </source>
</evidence>
<evidence type="ECO:0000256" key="9">
    <source>
        <dbReference type="ARBA" id="ARBA00022776"/>
    </source>
</evidence>
<keyword evidence="10" id="KW-0159">Chromosome partition</keyword>
<evidence type="ECO:0000313" key="18">
    <source>
        <dbReference type="EMBL" id="KAG2181564.1"/>
    </source>
</evidence>
<dbReference type="Proteomes" id="UP000612746">
    <property type="component" value="Unassembled WGS sequence"/>
</dbReference>
<gene>
    <name evidence="18" type="ORF">INT44_008379</name>
</gene>
<proteinExistence type="inferred from homology"/>
<keyword evidence="14" id="KW-0131">Cell cycle</keyword>
<comment type="similarity">
    <text evidence="4">Belongs to the DASH complex DAD3 family.</text>
</comment>
<keyword evidence="11" id="KW-0995">Kinetochore</keyword>
<evidence type="ECO:0000256" key="17">
    <source>
        <dbReference type="ARBA" id="ARBA00044305"/>
    </source>
</evidence>
<reference evidence="18" key="1">
    <citation type="submission" date="2020-12" db="EMBL/GenBank/DDBJ databases">
        <title>Metabolic potential, ecology and presence of endohyphal bacteria is reflected in genomic diversity of Mucoromycotina.</title>
        <authorList>
            <person name="Muszewska A."/>
            <person name="Okrasinska A."/>
            <person name="Steczkiewicz K."/>
            <person name="Drgas O."/>
            <person name="Orlowska M."/>
            <person name="Perlinska-Lenart U."/>
            <person name="Aleksandrzak-Piekarczyk T."/>
            <person name="Szatraj K."/>
            <person name="Zielenkiewicz U."/>
            <person name="Pilsyk S."/>
            <person name="Malc E."/>
            <person name="Mieczkowski P."/>
            <person name="Kruszewska J.S."/>
            <person name="Biernat P."/>
            <person name="Pawlowska J."/>
        </authorList>
    </citation>
    <scope>NUCLEOTIDE SEQUENCE</scope>
    <source>
        <strain evidence="18">WA0000051536</strain>
    </source>
</reference>
<sequence length="110" mass="12535">DLKINRVSTSIFYPAFNTTENAMKTVEDAIISETQALVENIKKMNQLVAETNDAEVVALIDKLRILEKKMSLVFTFFKASLYSLNMWQQEGQYVSPNAMDEDTNRPAIQL</sequence>
<evidence type="ECO:0000256" key="10">
    <source>
        <dbReference type="ARBA" id="ARBA00022829"/>
    </source>
</evidence>
<evidence type="ECO:0000256" key="16">
    <source>
        <dbReference type="ARBA" id="ARBA00044179"/>
    </source>
</evidence>
<evidence type="ECO:0000256" key="4">
    <source>
        <dbReference type="ARBA" id="ARBA00006277"/>
    </source>
</evidence>
<evidence type="ECO:0000313" key="19">
    <source>
        <dbReference type="Proteomes" id="UP000612746"/>
    </source>
</evidence>
<dbReference type="GO" id="GO:0072686">
    <property type="term" value="C:mitotic spindle"/>
    <property type="evidence" value="ECO:0007669"/>
    <property type="project" value="InterPro"/>
</dbReference>
<keyword evidence="19" id="KW-1185">Reference proteome</keyword>